<evidence type="ECO:0000313" key="1">
    <source>
        <dbReference type="EMBL" id="KKM92936.1"/>
    </source>
</evidence>
<proteinExistence type="predicted"/>
<dbReference type="EMBL" id="LAZR01006332">
    <property type="protein sequence ID" value="KKM92936.1"/>
    <property type="molecule type" value="Genomic_DNA"/>
</dbReference>
<protein>
    <submittedName>
        <fullName evidence="1">Uncharacterized protein</fullName>
    </submittedName>
</protein>
<gene>
    <name evidence="1" type="ORF">LCGC14_1213380</name>
</gene>
<name>A0A0F9M0R9_9ZZZZ</name>
<dbReference type="AlphaFoldDB" id="A0A0F9M0R9"/>
<reference evidence="1" key="1">
    <citation type="journal article" date="2015" name="Nature">
        <title>Complex archaea that bridge the gap between prokaryotes and eukaryotes.</title>
        <authorList>
            <person name="Spang A."/>
            <person name="Saw J.H."/>
            <person name="Jorgensen S.L."/>
            <person name="Zaremba-Niedzwiedzka K."/>
            <person name="Martijn J."/>
            <person name="Lind A.E."/>
            <person name="van Eijk R."/>
            <person name="Schleper C."/>
            <person name="Guy L."/>
            <person name="Ettema T.J."/>
        </authorList>
    </citation>
    <scope>NUCLEOTIDE SEQUENCE</scope>
</reference>
<sequence length="85" mass="9897">MARVSVDEELLMNLLDFKLSHLKEEIDRILSKWNYTSSTEFLKHAKDGTLSEAEMDAIELINLNDERERLLGEKRVLVKCNVSNF</sequence>
<comment type="caution">
    <text evidence="1">The sequence shown here is derived from an EMBL/GenBank/DDBJ whole genome shotgun (WGS) entry which is preliminary data.</text>
</comment>
<organism evidence="1">
    <name type="scientific">marine sediment metagenome</name>
    <dbReference type="NCBI Taxonomy" id="412755"/>
    <lineage>
        <taxon>unclassified sequences</taxon>
        <taxon>metagenomes</taxon>
        <taxon>ecological metagenomes</taxon>
    </lineage>
</organism>
<accession>A0A0F9M0R9</accession>